<evidence type="ECO:0000313" key="2">
    <source>
        <dbReference type="EMBL" id="EHJ38564.1"/>
    </source>
</evidence>
<dbReference type="EMBL" id="AFZZ01000171">
    <property type="protein sequence ID" value="EHJ38564.1"/>
    <property type="molecule type" value="Genomic_DNA"/>
</dbReference>
<reference evidence="2 3" key="1">
    <citation type="submission" date="2011-08" db="EMBL/GenBank/DDBJ databases">
        <authorList>
            <person name="Weinstock G."/>
            <person name="Sodergren E."/>
            <person name="Clifton S."/>
            <person name="Fulton L."/>
            <person name="Fulton B."/>
            <person name="Courtney L."/>
            <person name="Fronick C."/>
            <person name="Harrison M."/>
            <person name="Strong C."/>
            <person name="Farmer C."/>
            <person name="Delahaunty K."/>
            <person name="Markovic C."/>
            <person name="Hall O."/>
            <person name="Minx P."/>
            <person name="Tomlinson C."/>
            <person name="Mitreva M."/>
            <person name="Hou S."/>
            <person name="Chen J."/>
            <person name="Wollam A."/>
            <person name="Pepin K.H."/>
            <person name="Johnson M."/>
            <person name="Bhonagiri V."/>
            <person name="Zhang X."/>
            <person name="Suruliraj S."/>
            <person name="Warren W."/>
            <person name="Chinwalla A."/>
            <person name="Mardis E.R."/>
            <person name="Wilson R.K."/>
        </authorList>
    </citation>
    <scope>NUCLEOTIDE SEQUENCE [LARGE SCALE GENOMIC DNA]</scope>
    <source>
        <strain evidence="2 3">DSM 18206</strain>
    </source>
</reference>
<feature type="transmembrane region" description="Helical" evidence="1">
    <location>
        <begin position="93"/>
        <end position="120"/>
    </location>
</feature>
<keyword evidence="1" id="KW-0472">Membrane</keyword>
<keyword evidence="1" id="KW-1133">Transmembrane helix</keyword>
<protein>
    <submittedName>
        <fullName evidence="2">Uncharacterized protein</fullName>
    </submittedName>
</protein>
<comment type="caution">
    <text evidence="2">The sequence shown here is derived from an EMBL/GenBank/DDBJ whole genome shotgun (WGS) entry which is preliminary data.</text>
</comment>
<accession>G6AZA9</accession>
<name>G6AZA9_9BACT</name>
<evidence type="ECO:0000256" key="1">
    <source>
        <dbReference type="SAM" id="Phobius"/>
    </source>
</evidence>
<evidence type="ECO:0000313" key="3">
    <source>
        <dbReference type="Proteomes" id="UP000004407"/>
    </source>
</evidence>
<dbReference type="AlphaFoldDB" id="G6AZA9"/>
<dbReference type="HOGENOM" id="CLU_1873563_0_0_10"/>
<keyword evidence="1" id="KW-0812">Transmembrane</keyword>
<gene>
    <name evidence="2" type="ORF">HMPREF0673_01973</name>
</gene>
<sequence>MFAISRRAFTNINSNIEHSTFYATYQLALSIGWTLEVQASHDTIAAHRLIVLAEVNTVSQNWGNFLFKLSLAEALEEVATSITEEAWLYNENALYFCFYYVHVIFFFYITSLTLTSFIILCHKSLAMAMVGDIMKL</sequence>
<proteinExistence type="predicted"/>
<dbReference type="Proteomes" id="UP000004407">
    <property type="component" value="Unassembled WGS sequence"/>
</dbReference>
<organism evidence="2 3">
    <name type="scientific">Leyella stercorea DSM 18206</name>
    <dbReference type="NCBI Taxonomy" id="1002367"/>
    <lineage>
        <taxon>Bacteria</taxon>
        <taxon>Pseudomonadati</taxon>
        <taxon>Bacteroidota</taxon>
        <taxon>Bacteroidia</taxon>
        <taxon>Bacteroidales</taxon>
        <taxon>Prevotellaceae</taxon>
        <taxon>Leyella</taxon>
    </lineage>
</organism>